<name>A0A8S9HU35_BRACR</name>
<comment type="caution">
    <text evidence="1">The sequence shown here is derived from an EMBL/GenBank/DDBJ whole genome shotgun (WGS) entry which is preliminary data.</text>
</comment>
<accession>A0A8S9HU35</accession>
<protein>
    <submittedName>
        <fullName evidence="1">Uncharacterized protein</fullName>
    </submittedName>
</protein>
<dbReference type="EMBL" id="QGKY02001250">
    <property type="protein sequence ID" value="KAF2561054.1"/>
    <property type="molecule type" value="Genomic_DNA"/>
</dbReference>
<evidence type="ECO:0000313" key="1">
    <source>
        <dbReference type="EMBL" id="KAF2561054.1"/>
    </source>
</evidence>
<dbReference type="AlphaFoldDB" id="A0A8S9HU35"/>
<organism evidence="1">
    <name type="scientific">Brassica cretica</name>
    <name type="common">Mustard</name>
    <dbReference type="NCBI Taxonomy" id="69181"/>
    <lineage>
        <taxon>Eukaryota</taxon>
        <taxon>Viridiplantae</taxon>
        <taxon>Streptophyta</taxon>
        <taxon>Embryophyta</taxon>
        <taxon>Tracheophyta</taxon>
        <taxon>Spermatophyta</taxon>
        <taxon>Magnoliopsida</taxon>
        <taxon>eudicotyledons</taxon>
        <taxon>Gunneridae</taxon>
        <taxon>Pentapetalae</taxon>
        <taxon>rosids</taxon>
        <taxon>malvids</taxon>
        <taxon>Brassicales</taxon>
        <taxon>Brassicaceae</taxon>
        <taxon>Brassiceae</taxon>
        <taxon>Brassica</taxon>
    </lineage>
</organism>
<reference evidence="1" key="1">
    <citation type="submission" date="2019-12" db="EMBL/GenBank/DDBJ databases">
        <title>Genome sequencing and annotation of Brassica cretica.</title>
        <authorList>
            <person name="Studholme D.J."/>
            <person name="Sarris P.F."/>
        </authorList>
    </citation>
    <scope>NUCLEOTIDE SEQUENCE</scope>
    <source>
        <strain evidence="1">PFS-102/07</strain>
        <tissue evidence="1">Leaf</tissue>
    </source>
</reference>
<gene>
    <name evidence="1" type="ORF">F2Q70_00015634</name>
</gene>
<sequence>MARSLCRNRAPAKLGRYVATEQVHSSVATTLKSFTVAAAERATPAAENFTEDAATVTRMRFRCTAGG</sequence>
<proteinExistence type="predicted"/>